<keyword evidence="3" id="KW-1185">Reference proteome</keyword>
<evidence type="ECO:0000256" key="1">
    <source>
        <dbReference type="SAM" id="Phobius"/>
    </source>
</evidence>
<sequence>MSEIARRTPKDTSLAILNNVLYLVKLACSSDGALHDAGLLRCKDSVTQVCTSFQYTYTCALTSFPDGFHLQKLVCQQWIAFGSQQQQQQPTNRIYSCYLSMALTVCTCTVYFIFALVLQFLMCNG</sequence>
<keyword evidence="1" id="KW-0472">Membrane</keyword>
<proteinExistence type="predicted"/>
<reference evidence="2" key="1">
    <citation type="submission" date="2017-08" db="EMBL/GenBank/DDBJ databases">
        <authorList>
            <person name="Polle J.E."/>
            <person name="Barry K."/>
            <person name="Cushman J."/>
            <person name="Schmutz J."/>
            <person name="Tran D."/>
            <person name="Hathwaick L.T."/>
            <person name="Yim W.C."/>
            <person name="Jenkins J."/>
            <person name="Mckie-Krisberg Z.M."/>
            <person name="Prochnik S."/>
            <person name="Lindquist E."/>
            <person name="Dockter R.B."/>
            <person name="Adam C."/>
            <person name="Molina H."/>
            <person name="Bunkerborg J."/>
            <person name="Jin E."/>
            <person name="Buchheim M."/>
            <person name="Magnuson J."/>
        </authorList>
    </citation>
    <scope>NUCLEOTIDE SEQUENCE</scope>
    <source>
        <strain evidence="2">CCAP 19/18</strain>
    </source>
</reference>
<name>A0ABQ7GD45_DUNSA</name>
<evidence type="ECO:0000313" key="2">
    <source>
        <dbReference type="EMBL" id="KAF5832537.1"/>
    </source>
</evidence>
<evidence type="ECO:0000313" key="3">
    <source>
        <dbReference type="Proteomes" id="UP000815325"/>
    </source>
</evidence>
<keyword evidence="1" id="KW-0812">Transmembrane</keyword>
<comment type="caution">
    <text evidence="2">The sequence shown here is derived from an EMBL/GenBank/DDBJ whole genome shotgun (WGS) entry which is preliminary data.</text>
</comment>
<organism evidence="2 3">
    <name type="scientific">Dunaliella salina</name>
    <name type="common">Green alga</name>
    <name type="synonym">Protococcus salinus</name>
    <dbReference type="NCBI Taxonomy" id="3046"/>
    <lineage>
        <taxon>Eukaryota</taxon>
        <taxon>Viridiplantae</taxon>
        <taxon>Chlorophyta</taxon>
        <taxon>core chlorophytes</taxon>
        <taxon>Chlorophyceae</taxon>
        <taxon>CS clade</taxon>
        <taxon>Chlamydomonadales</taxon>
        <taxon>Dunaliellaceae</taxon>
        <taxon>Dunaliella</taxon>
    </lineage>
</organism>
<accession>A0ABQ7GD45</accession>
<dbReference type="Proteomes" id="UP000815325">
    <property type="component" value="Unassembled WGS sequence"/>
</dbReference>
<protein>
    <submittedName>
        <fullName evidence="2">Uncharacterized protein</fullName>
    </submittedName>
</protein>
<keyword evidence="1" id="KW-1133">Transmembrane helix</keyword>
<gene>
    <name evidence="2" type="ORF">DUNSADRAFT_11531</name>
</gene>
<feature type="transmembrane region" description="Helical" evidence="1">
    <location>
        <begin position="97"/>
        <end position="122"/>
    </location>
</feature>
<dbReference type="EMBL" id="MU069865">
    <property type="protein sequence ID" value="KAF5832537.1"/>
    <property type="molecule type" value="Genomic_DNA"/>
</dbReference>